<dbReference type="InterPro" id="IPR013154">
    <property type="entry name" value="ADH-like_N"/>
</dbReference>
<evidence type="ECO:0000256" key="2">
    <source>
        <dbReference type="ARBA" id="ARBA00022723"/>
    </source>
</evidence>
<evidence type="ECO:0000256" key="5">
    <source>
        <dbReference type="RuleBase" id="RU361277"/>
    </source>
</evidence>
<dbReference type="InterPro" id="IPR050129">
    <property type="entry name" value="Zn_alcohol_dh"/>
</dbReference>
<feature type="domain" description="Enoyl reductase (ER)" evidence="6">
    <location>
        <begin position="38"/>
        <end position="365"/>
    </location>
</feature>
<organism evidence="7 8">
    <name type="scientific">Brachybacterium sacelli</name>
    <dbReference type="NCBI Taxonomy" id="173364"/>
    <lineage>
        <taxon>Bacteria</taxon>
        <taxon>Bacillati</taxon>
        <taxon>Actinomycetota</taxon>
        <taxon>Actinomycetes</taxon>
        <taxon>Micrococcales</taxon>
        <taxon>Dermabacteraceae</taxon>
        <taxon>Brachybacterium</taxon>
    </lineage>
</organism>
<evidence type="ECO:0000256" key="3">
    <source>
        <dbReference type="ARBA" id="ARBA00022833"/>
    </source>
</evidence>
<dbReference type="Gene3D" id="3.90.180.10">
    <property type="entry name" value="Medium-chain alcohol dehydrogenases, catalytic domain"/>
    <property type="match status" value="1"/>
</dbReference>
<keyword evidence="3 5" id="KW-0862">Zinc</keyword>
<dbReference type="SUPFAM" id="SSF50129">
    <property type="entry name" value="GroES-like"/>
    <property type="match status" value="1"/>
</dbReference>
<dbReference type="Pfam" id="PF08240">
    <property type="entry name" value="ADH_N"/>
    <property type="match status" value="1"/>
</dbReference>
<dbReference type="PANTHER" id="PTHR43401">
    <property type="entry name" value="L-THREONINE 3-DEHYDROGENASE"/>
    <property type="match status" value="1"/>
</dbReference>
<dbReference type="Proteomes" id="UP001519290">
    <property type="component" value="Unassembled WGS sequence"/>
</dbReference>
<keyword evidence="4" id="KW-0560">Oxidoreductase</keyword>
<dbReference type="SMART" id="SM00829">
    <property type="entry name" value="PKS_ER"/>
    <property type="match status" value="1"/>
</dbReference>
<evidence type="ECO:0000313" key="8">
    <source>
        <dbReference type="Proteomes" id="UP001519290"/>
    </source>
</evidence>
<reference evidence="7 8" key="1">
    <citation type="submission" date="2021-03" db="EMBL/GenBank/DDBJ databases">
        <title>Sequencing the genomes of 1000 actinobacteria strains.</title>
        <authorList>
            <person name="Klenk H.-P."/>
        </authorList>
    </citation>
    <scope>NUCLEOTIDE SEQUENCE [LARGE SCALE GENOMIC DNA]</scope>
    <source>
        <strain evidence="7 8">DSM 14566</strain>
    </source>
</reference>
<dbReference type="CDD" id="cd08239">
    <property type="entry name" value="THR_DH_like"/>
    <property type="match status" value="1"/>
</dbReference>
<dbReference type="Pfam" id="PF00107">
    <property type="entry name" value="ADH_zinc_N"/>
    <property type="match status" value="1"/>
</dbReference>
<dbReference type="SUPFAM" id="SSF51735">
    <property type="entry name" value="NAD(P)-binding Rossmann-fold domains"/>
    <property type="match status" value="1"/>
</dbReference>
<dbReference type="InterPro" id="IPR020843">
    <property type="entry name" value="ER"/>
</dbReference>
<dbReference type="PANTHER" id="PTHR43401:SF5">
    <property type="entry name" value="ALCOHOL DEHYDROGENASE-RELATED"/>
    <property type="match status" value="1"/>
</dbReference>
<dbReference type="EMBL" id="JAGIOD010000001">
    <property type="protein sequence ID" value="MBP2381281.1"/>
    <property type="molecule type" value="Genomic_DNA"/>
</dbReference>
<keyword evidence="2 5" id="KW-0479">Metal-binding</keyword>
<dbReference type="RefSeq" id="WP_245354030.1">
    <property type="nucleotide sequence ID" value="NZ_BAAAJW010000021.1"/>
</dbReference>
<comment type="similarity">
    <text evidence="5">Belongs to the zinc-containing alcohol dehydrogenase family.</text>
</comment>
<dbReference type="InterPro" id="IPR036291">
    <property type="entry name" value="NAD(P)-bd_dom_sf"/>
</dbReference>
<evidence type="ECO:0000313" key="7">
    <source>
        <dbReference type="EMBL" id="MBP2381281.1"/>
    </source>
</evidence>
<dbReference type="InterPro" id="IPR011032">
    <property type="entry name" value="GroES-like_sf"/>
</dbReference>
<evidence type="ECO:0000256" key="1">
    <source>
        <dbReference type="ARBA" id="ARBA00001947"/>
    </source>
</evidence>
<dbReference type="InterPro" id="IPR013149">
    <property type="entry name" value="ADH-like_C"/>
</dbReference>
<sequence>MPASSGSPGATPAHDANTATATDAAPAATMQAAFLPGGSRTELRPVPVPVPGPGQVLLAVKASTICGSDLRAIYREHLGSGPEAYQGVVGGHEPCGQVVAVGADVLDTAVGDRRVVYHISGCGLCEECRRGYPIGCLSEHRAAYGWQRDGGHAEYLLAEEKDLLPLPDSLTYLDGACVACGFGTAYEALRRADVTGADTVLIVGLGPVGLAAGMLARALGSPDVIGTDPSARRREQALEMDAVDHAVAADDLAERLGEGAHVALDCSGNGAGQSSALRSTRRWGRTVLVGEGGTLTTDVSAELIHKQITLHGSWVTSIHHMRELLENLERWGLHPDRIVTHRFGLEQVDEAYRTADSAVGGKVAVMPGGTPDGL</sequence>
<evidence type="ECO:0000259" key="6">
    <source>
        <dbReference type="SMART" id="SM00829"/>
    </source>
</evidence>
<comment type="cofactor">
    <cofactor evidence="1 5">
        <name>Zn(2+)</name>
        <dbReference type="ChEBI" id="CHEBI:29105"/>
    </cofactor>
</comment>
<comment type="caution">
    <text evidence="7">The sequence shown here is derived from an EMBL/GenBank/DDBJ whole genome shotgun (WGS) entry which is preliminary data.</text>
</comment>
<dbReference type="PROSITE" id="PS00059">
    <property type="entry name" value="ADH_ZINC"/>
    <property type="match status" value="1"/>
</dbReference>
<dbReference type="InterPro" id="IPR002328">
    <property type="entry name" value="ADH_Zn_CS"/>
</dbReference>
<name>A0ABS4WYW9_9MICO</name>
<proteinExistence type="inferred from homology"/>
<evidence type="ECO:0000256" key="4">
    <source>
        <dbReference type="ARBA" id="ARBA00023002"/>
    </source>
</evidence>
<keyword evidence="8" id="KW-1185">Reference proteome</keyword>
<gene>
    <name evidence="7" type="ORF">JOF43_001238</name>
</gene>
<protein>
    <submittedName>
        <fullName evidence="7">Threonine dehydrogenase-like Zn-dependent dehydrogenase</fullName>
    </submittedName>
</protein>
<accession>A0ABS4WYW9</accession>